<feature type="compositionally biased region" description="Polar residues" evidence="9">
    <location>
        <begin position="1089"/>
        <end position="1113"/>
    </location>
</feature>
<feature type="compositionally biased region" description="Low complexity" evidence="9">
    <location>
        <begin position="983"/>
        <end position="996"/>
    </location>
</feature>
<dbReference type="PANTHER" id="PTHR24356">
    <property type="entry name" value="SERINE/THREONINE-PROTEIN KINASE"/>
    <property type="match status" value="1"/>
</dbReference>
<gene>
    <name evidence="11" type="ORF">I316_06490</name>
</gene>
<feature type="compositionally biased region" description="Low complexity" evidence="9">
    <location>
        <begin position="356"/>
        <end position="367"/>
    </location>
</feature>
<dbReference type="InterPro" id="IPR008271">
    <property type="entry name" value="Ser/Thr_kinase_AS"/>
</dbReference>
<reference evidence="11 12" key="1">
    <citation type="submission" date="2013-07" db="EMBL/GenBank/DDBJ databases">
        <title>The Genome Sequence of Cryptococcus heveanensis BCC8398.</title>
        <authorList>
            <consortium name="The Broad Institute Genome Sequencing Platform"/>
            <person name="Cuomo C."/>
            <person name="Litvintseva A."/>
            <person name="Chen Y."/>
            <person name="Heitman J."/>
            <person name="Sun S."/>
            <person name="Springer D."/>
            <person name="Dromer F."/>
            <person name="Young S.K."/>
            <person name="Zeng Q."/>
            <person name="Gargeya S."/>
            <person name="Fitzgerald M."/>
            <person name="Abouelleil A."/>
            <person name="Alvarado L."/>
            <person name="Berlin A.M."/>
            <person name="Chapman S.B."/>
            <person name="Dewar J."/>
            <person name="Goldberg J."/>
            <person name="Griggs A."/>
            <person name="Gujja S."/>
            <person name="Hansen M."/>
            <person name="Howarth C."/>
            <person name="Imamovic A."/>
            <person name="Larimer J."/>
            <person name="McCowan C."/>
            <person name="Murphy C."/>
            <person name="Pearson M."/>
            <person name="Priest M."/>
            <person name="Roberts A."/>
            <person name="Saif S."/>
            <person name="Shea T."/>
            <person name="Sykes S."/>
            <person name="Wortman J."/>
            <person name="Nusbaum C."/>
            <person name="Birren B."/>
        </authorList>
    </citation>
    <scope>NUCLEOTIDE SEQUENCE [LARGE SCALE GENOMIC DNA]</scope>
    <source>
        <strain evidence="11 12">BCC8398</strain>
    </source>
</reference>
<feature type="compositionally biased region" description="Polar residues" evidence="9">
    <location>
        <begin position="68"/>
        <end position="80"/>
    </location>
</feature>
<dbReference type="GO" id="GO:0005524">
    <property type="term" value="F:ATP binding"/>
    <property type="evidence" value="ECO:0007669"/>
    <property type="project" value="UniProtKB-KW"/>
</dbReference>
<organism evidence="11 12">
    <name type="scientific">Kwoniella heveanensis BCC8398</name>
    <dbReference type="NCBI Taxonomy" id="1296120"/>
    <lineage>
        <taxon>Eukaryota</taxon>
        <taxon>Fungi</taxon>
        <taxon>Dikarya</taxon>
        <taxon>Basidiomycota</taxon>
        <taxon>Agaricomycotina</taxon>
        <taxon>Tremellomycetes</taxon>
        <taxon>Tremellales</taxon>
        <taxon>Cryptococcaceae</taxon>
        <taxon>Kwoniella</taxon>
    </lineage>
</organism>
<evidence type="ECO:0000256" key="1">
    <source>
        <dbReference type="ARBA" id="ARBA00012513"/>
    </source>
</evidence>
<dbReference type="InterPro" id="IPR011993">
    <property type="entry name" value="PH-like_dom_sf"/>
</dbReference>
<keyword evidence="4" id="KW-0547">Nucleotide-binding</keyword>
<reference evidence="12" key="2">
    <citation type="submission" date="2013-12" db="EMBL/GenBank/DDBJ databases">
        <title>Evolution of pathogenesis and genome organization in the Tremellales.</title>
        <authorList>
            <person name="Cuomo C."/>
            <person name="Litvintseva A."/>
            <person name="Heitman J."/>
            <person name="Chen Y."/>
            <person name="Sun S."/>
            <person name="Springer D."/>
            <person name="Dromer F."/>
            <person name="Young S."/>
            <person name="Zeng Q."/>
            <person name="Chapman S."/>
            <person name="Gujja S."/>
            <person name="Saif S."/>
            <person name="Birren B."/>
        </authorList>
    </citation>
    <scope>NUCLEOTIDE SEQUENCE [LARGE SCALE GENOMIC DNA]</scope>
    <source>
        <strain evidence="12">BCC8398</strain>
    </source>
</reference>
<proteinExistence type="predicted"/>
<dbReference type="InterPro" id="IPR011009">
    <property type="entry name" value="Kinase-like_dom_sf"/>
</dbReference>
<evidence type="ECO:0000313" key="11">
    <source>
        <dbReference type="EMBL" id="OCF31890.1"/>
    </source>
</evidence>
<feature type="region of interest" description="Disordered" evidence="9">
    <location>
        <begin position="878"/>
        <end position="1022"/>
    </location>
</feature>
<name>A0A1B9GLE3_9TREE</name>
<feature type="compositionally biased region" description="Polar residues" evidence="9">
    <location>
        <begin position="30"/>
        <end position="40"/>
    </location>
</feature>
<evidence type="ECO:0000256" key="6">
    <source>
        <dbReference type="ARBA" id="ARBA00022840"/>
    </source>
</evidence>
<keyword evidence="3" id="KW-0808">Transferase</keyword>
<dbReference type="AlphaFoldDB" id="A0A1B9GLE3"/>
<keyword evidence="6" id="KW-0067">ATP-binding</keyword>
<feature type="compositionally biased region" description="Low complexity" evidence="9">
    <location>
        <begin position="140"/>
        <end position="156"/>
    </location>
</feature>
<dbReference type="Proteomes" id="UP000092666">
    <property type="component" value="Unassembled WGS sequence"/>
</dbReference>
<dbReference type="GO" id="GO:0004674">
    <property type="term" value="F:protein serine/threonine kinase activity"/>
    <property type="evidence" value="ECO:0007669"/>
    <property type="project" value="UniProtKB-KW"/>
</dbReference>
<dbReference type="EMBL" id="KI669512">
    <property type="protein sequence ID" value="OCF31890.1"/>
    <property type="molecule type" value="Genomic_DNA"/>
</dbReference>
<feature type="region of interest" description="Disordered" evidence="9">
    <location>
        <begin position="1"/>
        <end position="286"/>
    </location>
</feature>
<feature type="compositionally biased region" description="Pro residues" evidence="9">
    <location>
        <begin position="8"/>
        <end position="24"/>
    </location>
</feature>
<feature type="compositionally biased region" description="Polar residues" evidence="9">
    <location>
        <begin position="270"/>
        <end position="279"/>
    </location>
</feature>
<keyword evidence="2" id="KW-0723">Serine/threonine-protein kinase</keyword>
<dbReference type="Gene3D" id="3.30.200.20">
    <property type="entry name" value="Phosphorylase Kinase, domain 1"/>
    <property type="match status" value="1"/>
</dbReference>
<feature type="compositionally biased region" description="Basic and acidic residues" evidence="9">
    <location>
        <begin position="183"/>
        <end position="193"/>
    </location>
</feature>
<keyword evidence="12" id="KW-1185">Reference proteome</keyword>
<dbReference type="GO" id="GO:0035556">
    <property type="term" value="P:intracellular signal transduction"/>
    <property type="evidence" value="ECO:0007669"/>
    <property type="project" value="TreeGrafter"/>
</dbReference>
<dbReference type="PROSITE" id="PS00108">
    <property type="entry name" value="PROTEIN_KINASE_ST"/>
    <property type="match status" value="1"/>
</dbReference>
<evidence type="ECO:0000256" key="5">
    <source>
        <dbReference type="ARBA" id="ARBA00022777"/>
    </source>
</evidence>
<feature type="compositionally biased region" description="Basic and acidic residues" evidence="9">
    <location>
        <begin position="253"/>
        <end position="267"/>
    </location>
</feature>
<feature type="region of interest" description="Disordered" evidence="9">
    <location>
        <begin position="356"/>
        <end position="590"/>
    </location>
</feature>
<feature type="region of interest" description="Disordered" evidence="9">
    <location>
        <begin position="1084"/>
        <end position="1116"/>
    </location>
</feature>
<dbReference type="Pfam" id="PF00069">
    <property type="entry name" value="Pkinase"/>
    <property type="match status" value="1"/>
</dbReference>
<evidence type="ECO:0000259" key="10">
    <source>
        <dbReference type="PROSITE" id="PS50011"/>
    </source>
</evidence>
<dbReference type="Gene3D" id="1.10.510.10">
    <property type="entry name" value="Transferase(Phosphotransferase) domain 1"/>
    <property type="match status" value="1"/>
</dbReference>
<keyword evidence="5 11" id="KW-0418">Kinase</keyword>
<feature type="compositionally biased region" description="Polar residues" evidence="9">
    <location>
        <begin position="433"/>
        <end position="444"/>
    </location>
</feature>
<feature type="compositionally biased region" description="Low complexity" evidence="9">
    <location>
        <begin position="926"/>
        <end position="935"/>
    </location>
</feature>
<comment type="catalytic activity">
    <reaction evidence="7">
        <text>L-threonyl-[protein] + ATP = O-phospho-L-threonyl-[protein] + ADP + H(+)</text>
        <dbReference type="Rhea" id="RHEA:46608"/>
        <dbReference type="Rhea" id="RHEA-COMP:11060"/>
        <dbReference type="Rhea" id="RHEA-COMP:11605"/>
        <dbReference type="ChEBI" id="CHEBI:15378"/>
        <dbReference type="ChEBI" id="CHEBI:30013"/>
        <dbReference type="ChEBI" id="CHEBI:30616"/>
        <dbReference type="ChEBI" id="CHEBI:61977"/>
        <dbReference type="ChEBI" id="CHEBI:456216"/>
        <dbReference type="EC" id="2.7.11.1"/>
    </reaction>
</comment>
<sequence length="1203" mass="128611">MATIIRPSPVPTPPASSPPTPPTNYPTFPRLSSPSIQRNASTSSSRSTTTVSSTSSLQAAPMRPPPIETSTAATSRSQLPSRAESETESERNLASSAYSPDRGTIGGRNWGRNGPRSGRMGITTPSRSPPPILNTAQNHRPSTSGSTATTSPTTPRQPRHLLVEDPSSVSPQGPLRVTISMDPMDHMNHDHRSVSPPSDPSSPITARGREGHLTAPSSPTVPPRAPALMGNKQRTLSVDGGNHRPVANGRRSGSMDRQTERERERRQSQVSNHSHSGSGQIKKPSIRDFVLGEELGQGSYSTVFAATAAASSSNNQSPSSPKPPRKYAIKIINQHHLVQEKKVKYAMIERDALVRLSTPRTTNSPTTRSHRRGLSSSSSAGYPSTPAQVASKRRSVASIGGSSSAGVGASVSSSNRKDSGATIIPNSRDRLSIVTTDSNGSSSPILGGTPLSPVTKNFAGRRPSRSAELPESVPEQTEMLSPEDPTKSGTGTGSGTGKSRPPSPVTEEPLSDHLATPPQPSVPRVDQSSTPTPGYATPEIQGSPMLGGSEPQPRSSRDGRTPKKRRQSLAPSERSVKSSSGKTGQAHPGVIRLHSTFNDSTSLYFVLDMASNGELATFIRKHGSLDLNSARYYAAQLIDTIEFMHEKGVVHRDLKPENILLDDDMRIKITDFGSAKLVSKEEETVEDGKKRSFVGSADFVSPEVLRNEPASAASDIWAFGCILYQFLVGKPPFRGATDYLTFQKILKKDMEYPEGFDEDAKALVDLALNLDPTLRPSVQDIKSHPFFALTDFLTIWTVPAPPISTGLTKPVTTLANIDPSSDLWAVFDDEVSDGGFEYDRDEDSDHEPHQDQHVQEEGSNDHSREPRFDRHAAAHAVRNVDNPDSSVVHSPFDGPHVDLAEELGPPRPAYAIEGSQDRDQRKSRGWSHGSSSSGGNRTALSGWLEAMRIGGGGHGHGQGHVHGHGTRSSRTSRTSVRSDEYRAMMSSQSSMPSQSATPPPSVPIPPRLSGDLMLKKKTSGGSDVDKWSSLLLSNERIIFTSSILARTSSPSLHLPSFLLPASKRRQLILTDFPRLITVKDDTHIPASASHGSQPTSTTTPNDESPTHGTTVTAHANGGSLRVKGECVFVVRPSGATALSGHSGDGTSGTGTAGVANKVTDVQEKGGKGFVVQTAGTTYLYTAESAELRDRWLSTIRRVTGTGA</sequence>
<dbReference type="STRING" id="1296120.A0A1B9GLE3"/>
<dbReference type="PROSITE" id="PS50011">
    <property type="entry name" value="PROTEIN_KINASE_DOM"/>
    <property type="match status" value="1"/>
</dbReference>
<feature type="domain" description="Protein kinase" evidence="10">
    <location>
        <begin position="289"/>
        <end position="787"/>
    </location>
</feature>
<feature type="compositionally biased region" description="Pro residues" evidence="9">
    <location>
        <begin position="997"/>
        <end position="1006"/>
    </location>
</feature>
<evidence type="ECO:0000256" key="4">
    <source>
        <dbReference type="ARBA" id="ARBA00022741"/>
    </source>
</evidence>
<evidence type="ECO:0000256" key="8">
    <source>
        <dbReference type="ARBA" id="ARBA00048679"/>
    </source>
</evidence>
<dbReference type="SMART" id="SM00220">
    <property type="entry name" value="S_TKc"/>
    <property type="match status" value="1"/>
</dbReference>
<feature type="region of interest" description="Disordered" evidence="9">
    <location>
        <begin position="835"/>
        <end position="865"/>
    </location>
</feature>
<feature type="compositionally biased region" description="Basic residues" evidence="9">
    <location>
        <begin position="957"/>
        <end position="967"/>
    </location>
</feature>
<protein>
    <recommendedName>
        <fullName evidence="1">non-specific serine/threonine protein kinase</fullName>
        <ecNumber evidence="1">2.7.11.1</ecNumber>
    </recommendedName>
</protein>
<feature type="compositionally biased region" description="Low complexity" evidence="9">
    <location>
        <begin position="41"/>
        <end position="56"/>
    </location>
</feature>
<evidence type="ECO:0000313" key="12">
    <source>
        <dbReference type="Proteomes" id="UP000092666"/>
    </source>
</evidence>
<feature type="compositionally biased region" description="Low complexity" evidence="9">
    <location>
        <begin position="396"/>
        <end position="414"/>
    </location>
</feature>
<evidence type="ECO:0000256" key="9">
    <source>
        <dbReference type="SAM" id="MobiDB-lite"/>
    </source>
</evidence>
<comment type="catalytic activity">
    <reaction evidence="8">
        <text>L-seryl-[protein] + ATP = O-phospho-L-seryl-[protein] + ADP + H(+)</text>
        <dbReference type="Rhea" id="RHEA:17989"/>
        <dbReference type="Rhea" id="RHEA-COMP:9863"/>
        <dbReference type="Rhea" id="RHEA-COMP:11604"/>
        <dbReference type="ChEBI" id="CHEBI:15378"/>
        <dbReference type="ChEBI" id="CHEBI:29999"/>
        <dbReference type="ChEBI" id="CHEBI:30616"/>
        <dbReference type="ChEBI" id="CHEBI:83421"/>
        <dbReference type="ChEBI" id="CHEBI:456216"/>
        <dbReference type="EC" id="2.7.11.1"/>
    </reaction>
</comment>
<dbReference type="SUPFAM" id="SSF56112">
    <property type="entry name" value="Protein kinase-like (PK-like)"/>
    <property type="match status" value="2"/>
</dbReference>
<feature type="compositionally biased region" description="Basic and acidic residues" evidence="9">
    <location>
        <begin position="846"/>
        <end position="865"/>
    </location>
</feature>
<dbReference type="PANTHER" id="PTHR24356:SF163">
    <property type="entry name" value="3-PHOSPHOINOSITIDE-DEPENDENT PROTEIN KINASE 1-RELATED"/>
    <property type="match status" value="1"/>
</dbReference>
<dbReference type="EC" id="2.7.11.1" evidence="1"/>
<evidence type="ECO:0000256" key="7">
    <source>
        <dbReference type="ARBA" id="ARBA00047899"/>
    </source>
</evidence>
<dbReference type="Gene3D" id="2.30.29.30">
    <property type="entry name" value="Pleckstrin-homology domain (PH domain)/Phosphotyrosine-binding domain (PTB)"/>
    <property type="match status" value="1"/>
</dbReference>
<dbReference type="InterPro" id="IPR000719">
    <property type="entry name" value="Prot_kinase_dom"/>
</dbReference>
<dbReference type="OrthoDB" id="347657at2759"/>
<accession>A0A1B9GLE3</accession>
<evidence type="ECO:0000256" key="3">
    <source>
        <dbReference type="ARBA" id="ARBA00022679"/>
    </source>
</evidence>
<evidence type="ECO:0000256" key="2">
    <source>
        <dbReference type="ARBA" id="ARBA00022527"/>
    </source>
</evidence>
<dbReference type="InterPro" id="IPR050236">
    <property type="entry name" value="Ser_Thr_kinase_AGC"/>
</dbReference>